<sequence>MDAIREWNGNLRSRYSLLDRCIKARERFTERFFGNDMDFGHRTFWLSLVKQREEVEALLTRLEGRGYDLVLESQNACWVRDRQPQESNSDWAEHNVENSHSDSHKEPVKDTPPTEAPPHRTSTPVDDQAAISWESFRFRMASYMLPISSRYYQERKQIVWAWICRAVYTDPALMLLASARLDVPSFLTERTYDAPTAMELHRRMKSLPLTEIRAAADDILRPKDGDSGEYVTVLGIRIHKAPSGQPFPFHAWGHFLALIPCSHCTRTLCTVVADLVEHSRYVLFTGSGRFQYPLPPEMEEIPGVEILAICGLIVEFPDIGKRVTVMKRVQPDHTTIWEEERRTPMFFAALPAGDPKAHAYLSALLRRCLTYKHLDVILRKGRDEPIIRSNTDIVGRFKRTSSSLSGLMQQRWRPSLMFQDALLELTHPQYASKFIVLDGGSGDADERYMVEDLLVCREIYSASTLLELCHIVAKSYIMANELEFDQERRQHPFIPNLEAGFIAYKDLWGSFPRWMKDREPVTFPHCLAGSGTTFYLV</sequence>
<proteinExistence type="predicted"/>
<organism evidence="2 3">
    <name type="scientific">Mycena alexandri</name>
    <dbReference type="NCBI Taxonomy" id="1745969"/>
    <lineage>
        <taxon>Eukaryota</taxon>
        <taxon>Fungi</taxon>
        <taxon>Dikarya</taxon>
        <taxon>Basidiomycota</taxon>
        <taxon>Agaricomycotina</taxon>
        <taxon>Agaricomycetes</taxon>
        <taxon>Agaricomycetidae</taxon>
        <taxon>Agaricales</taxon>
        <taxon>Marasmiineae</taxon>
        <taxon>Mycenaceae</taxon>
        <taxon>Mycena</taxon>
    </lineage>
</organism>
<name>A0AAD6S807_9AGAR</name>
<keyword evidence="3" id="KW-1185">Reference proteome</keyword>
<dbReference type="Proteomes" id="UP001218188">
    <property type="component" value="Unassembled WGS sequence"/>
</dbReference>
<feature type="region of interest" description="Disordered" evidence="1">
    <location>
        <begin position="88"/>
        <end position="126"/>
    </location>
</feature>
<reference evidence="2" key="1">
    <citation type="submission" date="2023-03" db="EMBL/GenBank/DDBJ databases">
        <title>Massive genome expansion in bonnet fungi (Mycena s.s.) driven by repeated elements and novel gene families across ecological guilds.</title>
        <authorList>
            <consortium name="Lawrence Berkeley National Laboratory"/>
            <person name="Harder C.B."/>
            <person name="Miyauchi S."/>
            <person name="Viragh M."/>
            <person name="Kuo A."/>
            <person name="Thoen E."/>
            <person name="Andreopoulos B."/>
            <person name="Lu D."/>
            <person name="Skrede I."/>
            <person name="Drula E."/>
            <person name="Henrissat B."/>
            <person name="Morin E."/>
            <person name="Kohler A."/>
            <person name="Barry K."/>
            <person name="LaButti K."/>
            <person name="Morin E."/>
            <person name="Salamov A."/>
            <person name="Lipzen A."/>
            <person name="Mereny Z."/>
            <person name="Hegedus B."/>
            <person name="Baldrian P."/>
            <person name="Stursova M."/>
            <person name="Weitz H."/>
            <person name="Taylor A."/>
            <person name="Grigoriev I.V."/>
            <person name="Nagy L.G."/>
            <person name="Martin F."/>
            <person name="Kauserud H."/>
        </authorList>
    </citation>
    <scope>NUCLEOTIDE SEQUENCE</scope>
    <source>
        <strain evidence="2">CBHHK200</strain>
    </source>
</reference>
<dbReference type="EMBL" id="JARJCM010000207">
    <property type="protein sequence ID" value="KAJ7022574.1"/>
    <property type="molecule type" value="Genomic_DNA"/>
</dbReference>
<feature type="compositionally biased region" description="Basic and acidic residues" evidence="1">
    <location>
        <begin position="91"/>
        <end position="109"/>
    </location>
</feature>
<protein>
    <submittedName>
        <fullName evidence="2">Uncharacterized protein</fullName>
    </submittedName>
</protein>
<comment type="caution">
    <text evidence="2">The sequence shown here is derived from an EMBL/GenBank/DDBJ whole genome shotgun (WGS) entry which is preliminary data.</text>
</comment>
<evidence type="ECO:0000313" key="2">
    <source>
        <dbReference type="EMBL" id="KAJ7022574.1"/>
    </source>
</evidence>
<evidence type="ECO:0000313" key="3">
    <source>
        <dbReference type="Proteomes" id="UP001218188"/>
    </source>
</evidence>
<dbReference type="AlphaFoldDB" id="A0AAD6S807"/>
<evidence type="ECO:0000256" key="1">
    <source>
        <dbReference type="SAM" id="MobiDB-lite"/>
    </source>
</evidence>
<gene>
    <name evidence="2" type="ORF">C8F04DRAFT_1048936</name>
</gene>
<accession>A0AAD6S807</accession>